<proteinExistence type="predicted"/>
<dbReference type="RefSeq" id="WP_386270838.1">
    <property type="nucleotide sequence ID" value="NZ_JBHSIJ010000002.1"/>
</dbReference>
<gene>
    <name evidence="2" type="ORF">ACFQVD_09240</name>
</gene>
<comment type="caution">
    <text evidence="2">The sequence shown here is derived from an EMBL/GenBank/DDBJ whole genome shotgun (WGS) entry which is preliminary data.</text>
</comment>
<evidence type="ECO:0000313" key="3">
    <source>
        <dbReference type="Proteomes" id="UP001596514"/>
    </source>
</evidence>
<accession>A0ABW2SWS2</accession>
<organism evidence="2 3">
    <name type="scientific">Streptosporangium amethystogenes subsp. fukuiense</name>
    <dbReference type="NCBI Taxonomy" id="698418"/>
    <lineage>
        <taxon>Bacteria</taxon>
        <taxon>Bacillati</taxon>
        <taxon>Actinomycetota</taxon>
        <taxon>Actinomycetes</taxon>
        <taxon>Streptosporangiales</taxon>
        <taxon>Streptosporangiaceae</taxon>
        <taxon>Streptosporangium</taxon>
    </lineage>
</organism>
<evidence type="ECO:0000256" key="1">
    <source>
        <dbReference type="SAM" id="SignalP"/>
    </source>
</evidence>
<dbReference type="Proteomes" id="UP001596514">
    <property type="component" value="Unassembled WGS sequence"/>
</dbReference>
<feature type="signal peptide" evidence="1">
    <location>
        <begin position="1"/>
        <end position="31"/>
    </location>
</feature>
<sequence>MSRLSRLVATVMTVVLTTSLTHATFAPPVYADPSPAQQEALNTRLHATATHLKSPKPYRDSLLSEYLGTLVLTSPGLTEEQYLSRLQAASEQIDQKLGSEADAKDSVDLMSRIARVGAQVPGMEGVAATVKNALRDLVISPISRYDSWSDALAAQRYTVQETSILLDEVSLAGAGRIRKVALDLGVDHPAVRVWNSQVGVRSGITAGATTADFLADAELNEVVGLSEILKYSPGDPRWQQEVDKRLAVLLAANNEIIKDAVEAIDELQSTYDGAFLWSTSAPAEPPCAPGVAIRTDALADCKSAFERAKEGADQRREYIKHAEQGLKGLVSVVDFADKESGRRVKYLGEAAIKVASAINDYLPKIAAKGLQDAIFSLGSVVLTGNILGAIGALLPLFQAGQPSIEMRILTELGKLRQEVVTLQTVMYKQFDAVNKNLNLIYTEMLGKFDEVLKLQQVSVAQLTQIQGQLHTIERKVDSWSSEIIRSLQNGALQEARTALNRHLRRSSGKPVASFAEYDVAENWVYFAGTSQAREAPFVPSRGSYPTHENDPVAALDLYEETGGAIGFLTWYGNRKYGWPAGVPAGVAEIPNAAVWLSMATGYRQLAAENPVYAAQMNPQRTADLVAAGRDIDDAVDALSTPAPTPNPDGSHTNKLYTGLVEDYKNAATDFNAALLPLQKQAVDNKDYKLFGTADQAIATQPAPPDIVPFCTGGSGQGPIINLERPANVTYSGNAIPMARYAFPEGSRPTLGYCHQFALTEDSITSTLSVTMHLRITWPSAPGQPANPPQTLRTWTKTWEVPTVCRKPDSSPEPPSVCNPSQYYLDRWVSGGYRQSFAETATLTEYPEPQQAVRTQVTRFLTERQKGYYDAVVTELTTPGKPLFQANAELSTALRLLQAYTAAGFPTALDDDELLQVLLHGAERLPADTPGETTITTIFRTAQNTYSSCAATPDAACAATLNPFAGQQHAWLTNCLTWYKNQLPVARWSQDPLANTIAAFAYHTADTLRLRYDHHSKNLKQKTYTETLAPVTTAHKLLETYDTVIHTPTP</sequence>
<evidence type="ECO:0000313" key="2">
    <source>
        <dbReference type="EMBL" id="MFC7600281.1"/>
    </source>
</evidence>
<dbReference type="EMBL" id="JBHTEE010000001">
    <property type="protein sequence ID" value="MFC7600281.1"/>
    <property type="molecule type" value="Genomic_DNA"/>
</dbReference>
<feature type="chain" id="PRO_5046086415" evidence="1">
    <location>
        <begin position="32"/>
        <end position="1049"/>
    </location>
</feature>
<keyword evidence="1" id="KW-0732">Signal</keyword>
<protein>
    <submittedName>
        <fullName evidence="2">Uncharacterized protein</fullName>
    </submittedName>
</protein>
<reference evidence="3" key="1">
    <citation type="journal article" date="2019" name="Int. J. Syst. Evol. Microbiol.">
        <title>The Global Catalogue of Microorganisms (GCM) 10K type strain sequencing project: providing services to taxonomists for standard genome sequencing and annotation.</title>
        <authorList>
            <consortium name="The Broad Institute Genomics Platform"/>
            <consortium name="The Broad Institute Genome Sequencing Center for Infectious Disease"/>
            <person name="Wu L."/>
            <person name="Ma J."/>
        </authorList>
    </citation>
    <scope>NUCLEOTIDE SEQUENCE [LARGE SCALE GENOMIC DNA]</scope>
    <source>
        <strain evidence="3">JCM 10083</strain>
    </source>
</reference>
<keyword evidence="3" id="KW-1185">Reference proteome</keyword>
<name>A0ABW2SWS2_9ACTN</name>